<dbReference type="Pfam" id="PF02798">
    <property type="entry name" value="GST_N"/>
    <property type="match status" value="1"/>
</dbReference>
<dbReference type="Gene3D" id="1.20.1050.10">
    <property type="match status" value="1"/>
</dbReference>
<evidence type="ECO:0000256" key="5">
    <source>
        <dbReference type="ARBA" id="ARBA00078118"/>
    </source>
</evidence>
<keyword evidence="9" id="KW-1185">Reference proteome</keyword>
<dbReference type="SUPFAM" id="SSF52833">
    <property type="entry name" value="Thioredoxin-like"/>
    <property type="match status" value="1"/>
</dbReference>
<feature type="domain" description="GST N-terminal" evidence="6">
    <location>
        <begin position="16"/>
        <end position="93"/>
    </location>
</feature>
<reference evidence="8 9" key="1">
    <citation type="submission" date="2019-10" db="EMBL/GenBank/DDBJ databases">
        <title>Assembly and Annotation for the nematode Trichostrongylus colubriformis.</title>
        <authorList>
            <person name="Martin J."/>
        </authorList>
    </citation>
    <scope>NUCLEOTIDE SEQUENCE [LARGE SCALE GENOMIC DNA]</scope>
    <source>
        <strain evidence="8">G859</strain>
        <tissue evidence="8">Whole worm</tissue>
    </source>
</reference>
<keyword evidence="2" id="KW-0808">Transferase</keyword>
<evidence type="ECO:0000259" key="6">
    <source>
        <dbReference type="PROSITE" id="PS50404"/>
    </source>
</evidence>
<dbReference type="CDD" id="cd03039">
    <property type="entry name" value="GST_N_Sigma_like"/>
    <property type="match status" value="1"/>
</dbReference>
<dbReference type="GO" id="GO:0004364">
    <property type="term" value="F:glutathione transferase activity"/>
    <property type="evidence" value="ECO:0007669"/>
    <property type="project" value="UniProtKB-EC"/>
</dbReference>
<dbReference type="FunFam" id="3.40.30.10:FF:000258">
    <property type="entry name" value="Glutathione S-transferase"/>
    <property type="match status" value="1"/>
</dbReference>
<dbReference type="AlphaFoldDB" id="A0AAN8FJ36"/>
<comment type="catalytic activity">
    <reaction evidence="4">
        <text>RX + glutathione = an S-substituted glutathione + a halide anion + H(+)</text>
        <dbReference type="Rhea" id="RHEA:16437"/>
        <dbReference type="ChEBI" id="CHEBI:15378"/>
        <dbReference type="ChEBI" id="CHEBI:16042"/>
        <dbReference type="ChEBI" id="CHEBI:17792"/>
        <dbReference type="ChEBI" id="CHEBI:57925"/>
        <dbReference type="ChEBI" id="CHEBI:90779"/>
        <dbReference type="EC" id="2.5.1.18"/>
    </reaction>
</comment>
<dbReference type="EMBL" id="WIXE01018793">
    <property type="protein sequence ID" value="KAK5970630.1"/>
    <property type="molecule type" value="Genomic_DNA"/>
</dbReference>
<sequence length="225" mass="25743">MILVNTMKQASPARMVHYKLTYFAGRGLGEVIRQLFVVAGKDFEDVRITFEEWPKHKAEMPFGQMPVLDVDGKQLCQSHAILRYLARELGYAGKDAWEQAQVDAIGDQFKDFFVEIRPYFRSLLGFEKGDVVKDTFQEALGKDLFVPGHHKFYALMTRILKNNKSGYLVGDSLTWADLLLAETATHAEKFPNIYDGFPEVKAHAEKIRSIPALKKWIEARPKTIF</sequence>
<evidence type="ECO:0000313" key="9">
    <source>
        <dbReference type="Proteomes" id="UP001331761"/>
    </source>
</evidence>
<dbReference type="InterPro" id="IPR050213">
    <property type="entry name" value="GST_superfamily"/>
</dbReference>
<dbReference type="PROSITE" id="PS50405">
    <property type="entry name" value="GST_CTER"/>
    <property type="match status" value="1"/>
</dbReference>
<dbReference type="InterPro" id="IPR004045">
    <property type="entry name" value="Glutathione_S-Trfase_N"/>
</dbReference>
<dbReference type="Gene3D" id="3.40.30.10">
    <property type="entry name" value="Glutaredoxin"/>
    <property type="match status" value="1"/>
</dbReference>
<dbReference type="PANTHER" id="PTHR11571">
    <property type="entry name" value="GLUTATHIONE S-TRANSFERASE"/>
    <property type="match status" value="1"/>
</dbReference>
<dbReference type="InterPro" id="IPR004046">
    <property type="entry name" value="GST_C"/>
</dbReference>
<evidence type="ECO:0000256" key="4">
    <source>
        <dbReference type="ARBA" id="ARBA00047960"/>
    </source>
</evidence>
<dbReference type="InterPro" id="IPR010987">
    <property type="entry name" value="Glutathione-S-Trfase_C-like"/>
</dbReference>
<dbReference type="Pfam" id="PF14497">
    <property type="entry name" value="GST_C_3"/>
    <property type="match status" value="1"/>
</dbReference>
<dbReference type="SFLD" id="SFLDG00363">
    <property type="entry name" value="AMPS_(cytGST):_Alpha-__Mu-__Pi"/>
    <property type="match status" value="1"/>
</dbReference>
<evidence type="ECO:0000256" key="1">
    <source>
        <dbReference type="ARBA" id="ARBA00012452"/>
    </source>
</evidence>
<dbReference type="SUPFAM" id="SSF47616">
    <property type="entry name" value="GST C-terminal domain-like"/>
    <property type="match status" value="1"/>
</dbReference>
<comment type="similarity">
    <text evidence="3">Belongs to the GST superfamily. Sigma family.</text>
</comment>
<evidence type="ECO:0000256" key="3">
    <source>
        <dbReference type="ARBA" id="ARBA00038317"/>
    </source>
</evidence>
<accession>A0AAN8FJ36</accession>
<organism evidence="8 9">
    <name type="scientific">Trichostrongylus colubriformis</name>
    <name type="common">Black scour worm</name>
    <dbReference type="NCBI Taxonomy" id="6319"/>
    <lineage>
        <taxon>Eukaryota</taxon>
        <taxon>Metazoa</taxon>
        <taxon>Ecdysozoa</taxon>
        <taxon>Nematoda</taxon>
        <taxon>Chromadorea</taxon>
        <taxon>Rhabditida</taxon>
        <taxon>Rhabditina</taxon>
        <taxon>Rhabditomorpha</taxon>
        <taxon>Strongyloidea</taxon>
        <taxon>Trichostrongylidae</taxon>
        <taxon>Trichostrongylus</taxon>
    </lineage>
</organism>
<dbReference type="PANTHER" id="PTHR11571:SF224">
    <property type="entry name" value="HEMATOPOIETIC PROSTAGLANDIN D SYNTHASE"/>
    <property type="match status" value="1"/>
</dbReference>
<dbReference type="SFLD" id="SFLDG01205">
    <property type="entry name" value="AMPS.1"/>
    <property type="match status" value="1"/>
</dbReference>
<feature type="domain" description="GST C-terminal" evidence="7">
    <location>
        <begin position="95"/>
        <end position="225"/>
    </location>
</feature>
<dbReference type="GO" id="GO:0006749">
    <property type="term" value="P:glutathione metabolic process"/>
    <property type="evidence" value="ECO:0007669"/>
    <property type="project" value="TreeGrafter"/>
</dbReference>
<gene>
    <name evidence="8" type="ORF">GCK32_011753</name>
</gene>
<dbReference type="SFLD" id="SFLDS00019">
    <property type="entry name" value="Glutathione_Transferase_(cytos"/>
    <property type="match status" value="1"/>
</dbReference>
<dbReference type="FunFam" id="1.20.1050.10:FF:000031">
    <property type="entry name" value="Glutathione S-Transferase"/>
    <property type="match status" value="1"/>
</dbReference>
<comment type="caution">
    <text evidence="8">The sequence shown here is derived from an EMBL/GenBank/DDBJ whole genome shotgun (WGS) entry which is preliminary data.</text>
</comment>
<evidence type="ECO:0000313" key="8">
    <source>
        <dbReference type="EMBL" id="KAK5970630.1"/>
    </source>
</evidence>
<dbReference type="InterPro" id="IPR036249">
    <property type="entry name" value="Thioredoxin-like_sf"/>
</dbReference>
<dbReference type="InterPro" id="IPR040079">
    <property type="entry name" value="Glutathione_S-Trfase"/>
</dbReference>
<dbReference type="PROSITE" id="PS50404">
    <property type="entry name" value="GST_NTER"/>
    <property type="match status" value="1"/>
</dbReference>
<name>A0AAN8FJ36_TRICO</name>
<dbReference type="Proteomes" id="UP001331761">
    <property type="component" value="Unassembled WGS sequence"/>
</dbReference>
<dbReference type="CDD" id="cd03192">
    <property type="entry name" value="GST_C_Sigma_like"/>
    <property type="match status" value="1"/>
</dbReference>
<evidence type="ECO:0000259" key="7">
    <source>
        <dbReference type="PROSITE" id="PS50405"/>
    </source>
</evidence>
<proteinExistence type="inferred from homology"/>
<evidence type="ECO:0000256" key="2">
    <source>
        <dbReference type="ARBA" id="ARBA00022679"/>
    </source>
</evidence>
<dbReference type="GO" id="GO:0005737">
    <property type="term" value="C:cytoplasm"/>
    <property type="evidence" value="ECO:0007669"/>
    <property type="project" value="UniProtKB-ARBA"/>
</dbReference>
<protein>
    <recommendedName>
        <fullName evidence="1">glutathione transferase</fullName>
        <ecNumber evidence="1">2.5.1.18</ecNumber>
    </recommendedName>
    <alternativeName>
        <fullName evidence="5">GST class-sigma</fullName>
    </alternativeName>
</protein>
<dbReference type="InterPro" id="IPR036282">
    <property type="entry name" value="Glutathione-S-Trfase_C_sf"/>
</dbReference>
<dbReference type="EC" id="2.5.1.18" evidence="1"/>